<dbReference type="PANTHER" id="PTHR18895">
    <property type="entry name" value="HEMK METHYLTRANSFERASE"/>
    <property type="match status" value="1"/>
</dbReference>
<comment type="function">
    <text evidence="5">Methylates the class 1 translation termination release factors RF1/PrfA and RF2/PrfB on the glutamine residue of the universally conserved GGQ motif.</text>
</comment>
<keyword evidence="9" id="KW-1185">Reference proteome</keyword>
<evidence type="ECO:0000256" key="3">
    <source>
        <dbReference type="ARBA" id="ARBA00022691"/>
    </source>
</evidence>
<dbReference type="SUPFAM" id="SSF53335">
    <property type="entry name" value="S-adenosyl-L-methionine-dependent methyltransferases"/>
    <property type="match status" value="1"/>
</dbReference>
<evidence type="ECO:0000259" key="7">
    <source>
        <dbReference type="Pfam" id="PF17827"/>
    </source>
</evidence>
<feature type="binding site" evidence="5">
    <location>
        <position position="149"/>
    </location>
    <ligand>
        <name>S-adenosyl-L-methionine</name>
        <dbReference type="ChEBI" id="CHEBI:59789"/>
    </ligand>
</feature>
<proteinExistence type="inferred from homology"/>
<dbReference type="EMBL" id="CP067089">
    <property type="protein sequence ID" value="QQO10662.1"/>
    <property type="molecule type" value="Genomic_DNA"/>
</dbReference>
<dbReference type="InterPro" id="IPR004556">
    <property type="entry name" value="HemK-like"/>
</dbReference>
<dbReference type="CDD" id="cd02440">
    <property type="entry name" value="AdoMet_MTases"/>
    <property type="match status" value="1"/>
</dbReference>
<evidence type="ECO:0000256" key="1">
    <source>
        <dbReference type="ARBA" id="ARBA00022603"/>
    </source>
</evidence>
<dbReference type="Pfam" id="PF17827">
    <property type="entry name" value="PrmC_N"/>
    <property type="match status" value="1"/>
</dbReference>
<feature type="binding site" evidence="5">
    <location>
        <position position="196"/>
    </location>
    <ligand>
        <name>S-adenosyl-L-methionine</name>
        <dbReference type="ChEBI" id="CHEBI:59789"/>
    </ligand>
</feature>
<accession>A0A7T7XQJ2</accession>
<comment type="catalytic activity">
    <reaction evidence="4 5">
        <text>L-glutaminyl-[peptide chain release factor] + S-adenosyl-L-methionine = N(5)-methyl-L-glutaminyl-[peptide chain release factor] + S-adenosyl-L-homocysteine + H(+)</text>
        <dbReference type="Rhea" id="RHEA:42896"/>
        <dbReference type="Rhea" id="RHEA-COMP:10271"/>
        <dbReference type="Rhea" id="RHEA-COMP:10272"/>
        <dbReference type="ChEBI" id="CHEBI:15378"/>
        <dbReference type="ChEBI" id="CHEBI:30011"/>
        <dbReference type="ChEBI" id="CHEBI:57856"/>
        <dbReference type="ChEBI" id="CHEBI:59789"/>
        <dbReference type="ChEBI" id="CHEBI:61891"/>
        <dbReference type="EC" id="2.1.1.297"/>
    </reaction>
</comment>
<name>A0A7T7XQJ2_9SPIR</name>
<dbReference type="NCBIfam" id="TIGR03534">
    <property type="entry name" value="RF_mod_PrmC"/>
    <property type="match status" value="1"/>
</dbReference>
<keyword evidence="3 5" id="KW-0949">S-adenosyl-L-methionine</keyword>
<gene>
    <name evidence="5 8" type="primary">prmC</name>
    <name evidence="8" type="ORF">JFL75_07025</name>
</gene>
<dbReference type="PANTHER" id="PTHR18895:SF74">
    <property type="entry name" value="MTRF1L RELEASE FACTOR GLUTAMINE METHYLTRANSFERASE"/>
    <property type="match status" value="1"/>
</dbReference>
<keyword evidence="1 5" id="KW-0489">Methyltransferase</keyword>
<dbReference type="InterPro" id="IPR019874">
    <property type="entry name" value="RF_methyltr_PrmC"/>
</dbReference>
<dbReference type="InterPro" id="IPR002052">
    <property type="entry name" value="DNA_methylase_N6_adenine_CS"/>
</dbReference>
<organism evidence="8 9">
    <name type="scientific">Breznakiella homolactica</name>
    <dbReference type="NCBI Taxonomy" id="2798577"/>
    <lineage>
        <taxon>Bacteria</taxon>
        <taxon>Pseudomonadati</taxon>
        <taxon>Spirochaetota</taxon>
        <taxon>Spirochaetia</taxon>
        <taxon>Spirochaetales</taxon>
        <taxon>Breznakiellaceae</taxon>
        <taxon>Breznakiella</taxon>
    </lineage>
</organism>
<dbReference type="EC" id="2.1.1.297" evidence="5"/>
<feature type="domain" description="Methyltransferase small" evidence="6">
    <location>
        <begin position="121"/>
        <end position="203"/>
    </location>
</feature>
<dbReference type="AlphaFoldDB" id="A0A7T7XQJ2"/>
<evidence type="ECO:0000256" key="4">
    <source>
        <dbReference type="ARBA" id="ARBA00048391"/>
    </source>
</evidence>
<dbReference type="PROSITE" id="PS00092">
    <property type="entry name" value="N6_MTASE"/>
    <property type="match status" value="1"/>
</dbReference>
<dbReference type="GO" id="GO:0003676">
    <property type="term" value="F:nucleic acid binding"/>
    <property type="evidence" value="ECO:0007669"/>
    <property type="project" value="InterPro"/>
</dbReference>
<comment type="caution">
    <text evidence="5">Lacks conserved residue(s) required for the propagation of feature annotation.</text>
</comment>
<dbReference type="RefSeq" id="WP_215627967.1">
    <property type="nucleotide sequence ID" value="NZ_CP067089.2"/>
</dbReference>
<reference evidence="8" key="1">
    <citation type="submission" date="2021-01" db="EMBL/GenBank/DDBJ databases">
        <title>Description of Breznakiella homolactica.</title>
        <authorList>
            <person name="Song Y."/>
            <person name="Brune A."/>
        </authorList>
    </citation>
    <scope>NUCLEOTIDE SEQUENCE</scope>
    <source>
        <strain evidence="8">RmG30</strain>
    </source>
</reference>
<evidence type="ECO:0000256" key="5">
    <source>
        <dbReference type="HAMAP-Rule" id="MF_02126"/>
    </source>
</evidence>
<evidence type="ECO:0000313" key="8">
    <source>
        <dbReference type="EMBL" id="QQO10662.1"/>
    </source>
</evidence>
<dbReference type="HAMAP" id="MF_02126">
    <property type="entry name" value="RF_methyltr_PrmC"/>
    <property type="match status" value="1"/>
</dbReference>
<comment type="similarity">
    <text evidence="5">Belongs to the protein N5-glutamine methyltransferase family. PrmC subfamily.</text>
</comment>
<dbReference type="NCBIfam" id="TIGR00536">
    <property type="entry name" value="hemK_fam"/>
    <property type="match status" value="1"/>
</dbReference>
<dbReference type="InterPro" id="IPR040758">
    <property type="entry name" value="PrmC_N"/>
</dbReference>
<dbReference type="Pfam" id="PF05175">
    <property type="entry name" value="MTS"/>
    <property type="match status" value="1"/>
</dbReference>
<sequence length="290" mass="31425">MTRGEALSQGTALLAAAGIGTPRLDASLILADILGIDRSYLLVHDGMELPEENQTIFDEHIQRRIAGENVAYITGHKEFWGLDFFITPDVLVPRPDTEILVEAAIAEIRKMPAASRTGPLRVLDLCTGSGAVAVAVKHEIPDISVSASDISEAALAVAEENARRLLGGKPESRSISFFRSDLLRSLPGKFDLIVSNPPYVPGSMISGLDREVRHEPRLALDGGADGLDYIRRIIAEAPEKMNSPAKLLLEADPRQMPAIAVILGEHRYTDIEVHRDLSGKDRVIGAAFPD</sequence>
<dbReference type="Proteomes" id="UP000595917">
    <property type="component" value="Chromosome"/>
</dbReference>
<dbReference type="InterPro" id="IPR050320">
    <property type="entry name" value="N5-glutamine_MTase"/>
</dbReference>
<dbReference type="InterPro" id="IPR029063">
    <property type="entry name" value="SAM-dependent_MTases_sf"/>
</dbReference>
<dbReference type="KEGG" id="bhc:JFL75_07025"/>
<dbReference type="InterPro" id="IPR007848">
    <property type="entry name" value="Small_mtfrase_dom"/>
</dbReference>
<keyword evidence="2 5" id="KW-0808">Transferase</keyword>
<dbReference type="GO" id="GO:0102559">
    <property type="term" value="F:peptide chain release factor N(5)-glutamine methyltransferase activity"/>
    <property type="evidence" value="ECO:0007669"/>
    <property type="project" value="UniProtKB-EC"/>
</dbReference>
<feature type="domain" description="Release factor glutamine methyltransferase N-terminal" evidence="7">
    <location>
        <begin position="5"/>
        <end position="75"/>
    </location>
</feature>
<dbReference type="Gene3D" id="3.40.50.150">
    <property type="entry name" value="Vaccinia Virus protein VP39"/>
    <property type="match status" value="1"/>
</dbReference>
<dbReference type="Gene3D" id="1.10.8.10">
    <property type="entry name" value="DNA helicase RuvA subunit, C-terminal domain"/>
    <property type="match status" value="1"/>
</dbReference>
<evidence type="ECO:0000313" key="9">
    <source>
        <dbReference type="Proteomes" id="UP000595917"/>
    </source>
</evidence>
<dbReference type="GO" id="GO:0032259">
    <property type="term" value="P:methylation"/>
    <property type="evidence" value="ECO:0007669"/>
    <property type="project" value="UniProtKB-KW"/>
</dbReference>
<evidence type="ECO:0000259" key="6">
    <source>
        <dbReference type="Pfam" id="PF05175"/>
    </source>
</evidence>
<evidence type="ECO:0000256" key="2">
    <source>
        <dbReference type="ARBA" id="ARBA00022679"/>
    </source>
</evidence>
<protein>
    <recommendedName>
        <fullName evidence="5">Release factor glutamine methyltransferase</fullName>
        <shortName evidence="5">RF MTase</shortName>
        <ecNumber evidence="5">2.1.1.297</ecNumber>
    </recommendedName>
    <alternativeName>
        <fullName evidence="5">N5-glutamine methyltransferase PrmC</fullName>
    </alternativeName>
    <alternativeName>
        <fullName evidence="5">Protein-(glutamine-N5) MTase PrmC</fullName>
    </alternativeName>
    <alternativeName>
        <fullName evidence="5">Protein-glutamine N-methyltransferase PrmC</fullName>
    </alternativeName>
</protein>
<feature type="binding site" evidence="5">
    <location>
        <begin position="196"/>
        <end position="199"/>
    </location>
    <ligand>
        <name>substrate</name>
    </ligand>
</feature>